<dbReference type="SUPFAM" id="SSF57889">
    <property type="entry name" value="Cysteine-rich domain"/>
    <property type="match status" value="1"/>
</dbReference>
<dbReference type="InterPro" id="IPR012170">
    <property type="entry name" value="TFIIH_SSL1/p44"/>
</dbReference>
<sequence>MPATTFVRCLTLVSAPHLARSYHHLFALEPFEEVPPDTLPANTPVICFACQVSITDKHVYRCVKCKKEFCLDCDLFIHDSLHTCPGCASKLPAPDAPS</sequence>
<dbReference type="GO" id="GO:0006357">
    <property type="term" value="P:regulation of transcription by RNA polymerase II"/>
    <property type="evidence" value="ECO:0007669"/>
    <property type="project" value="TreeGrafter"/>
</dbReference>
<dbReference type="InterPro" id="IPR004595">
    <property type="entry name" value="TFIIH_C1-like_dom"/>
</dbReference>
<dbReference type="GO" id="GO:0006289">
    <property type="term" value="P:nucleotide-excision repair"/>
    <property type="evidence" value="ECO:0007669"/>
    <property type="project" value="InterPro"/>
</dbReference>
<keyword evidence="1" id="KW-0862">Zinc</keyword>
<evidence type="ECO:0000256" key="1">
    <source>
        <dbReference type="PROSITE-ProRule" id="PRU00042"/>
    </source>
</evidence>
<dbReference type="GO" id="GO:0000439">
    <property type="term" value="C:transcription factor TFIIH core complex"/>
    <property type="evidence" value="ECO:0007669"/>
    <property type="project" value="InterPro"/>
</dbReference>
<dbReference type="Pfam" id="PF07975">
    <property type="entry name" value="C1_4"/>
    <property type="match status" value="1"/>
</dbReference>
<comment type="caution">
    <text evidence="3">The sequence shown here is derived from an EMBL/GenBank/DDBJ whole genome shotgun (WGS) entry which is preliminary data.</text>
</comment>
<accession>A0AAQ4E751</accession>
<organism evidence="3 4">
    <name type="scientific">Amblyomma americanum</name>
    <name type="common">Lone star tick</name>
    <dbReference type="NCBI Taxonomy" id="6943"/>
    <lineage>
        <taxon>Eukaryota</taxon>
        <taxon>Metazoa</taxon>
        <taxon>Ecdysozoa</taxon>
        <taxon>Arthropoda</taxon>
        <taxon>Chelicerata</taxon>
        <taxon>Arachnida</taxon>
        <taxon>Acari</taxon>
        <taxon>Parasitiformes</taxon>
        <taxon>Ixodida</taxon>
        <taxon>Ixodoidea</taxon>
        <taxon>Ixodidae</taxon>
        <taxon>Amblyomminae</taxon>
        <taxon>Amblyomma</taxon>
    </lineage>
</organism>
<feature type="domain" description="C2H2-type" evidence="2">
    <location>
        <begin position="60"/>
        <end position="83"/>
    </location>
</feature>
<name>A0AAQ4E751_AMBAM</name>
<evidence type="ECO:0000313" key="4">
    <source>
        <dbReference type="Proteomes" id="UP001321473"/>
    </source>
</evidence>
<dbReference type="InterPro" id="IPR046349">
    <property type="entry name" value="C1-like_sf"/>
</dbReference>
<proteinExistence type="predicted"/>
<dbReference type="PROSITE" id="PS50157">
    <property type="entry name" value="ZINC_FINGER_C2H2_2"/>
    <property type="match status" value="1"/>
</dbReference>
<keyword evidence="4" id="KW-1185">Reference proteome</keyword>
<dbReference type="PANTHER" id="PTHR12695">
    <property type="entry name" value="GENERAL TRANSCRIPTION FACTOR IIH SUBUNIT 2"/>
    <property type="match status" value="1"/>
</dbReference>
<dbReference type="InterPro" id="IPR013087">
    <property type="entry name" value="Znf_C2H2_type"/>
</dbReference>
<dbReference type="GO" id="GO:0008270">
    <property type="term" value="F:zinc ion binding"/>
    <property type="evidence" value="ECO:0007669"/>
    <property type="project" value="UniProtKB-KW"/>
</dbReference>
<protein>
    <recommendedName>
        <fullName evidence="2">C2H2-type domain-containing protein</fullName>
    </recommendedName>
</protein>
<keyword evidence="1" id="KW-0863">Zinc-finger</keyword>
<dbReference type="PROSITE" id="PS00028">
    <property type="entry name" value="ZINC_FINGER_C2H2_1"/>
    <property type="match status" value="1"/>
</dbReference>
<dbReference type="InterPro" id="IPR013083">
    <property type="entry name" value="Znf_RING/FYVE/PHD"/>
</dbReference>
<dbReference type="GO" id="GO:0006351">
    <property type="term" value="P:DNA-templated transcription"/>
    <property type="evidence" value="ECO:0007669"/>
    <property type="project" value="InterPro"/>
</dbReference>
<dbReference type="Gene3D" id="3.30.40.10">
    <property type="entry name" value="Zinc/RING finger domain, C3HC4 (zinc finger)"/>
    <property type="match status" value="1"/>
</dbReference>
<evidence type="ECO:0000259" key="2">
    <source>
        <dbReference type="PROSITE" id="PS50157"/>
    </source>
</evidence>
<gene>
    <name evidence="3" type="ORF">V5799_012990</name>
</gene>
<evidence type="ECO:0000313" key="3">
    <source>
        <dbReference type="EMBL" id="KAK8770549.1"/>
    </source>
</evidence>
<reference evidence="3 4" key="1">
    <citation type="journal article" date="2023" name="Arcadia Sci">
        <title>De novo assembly of a long-read Amblyomma americanum tick genome.</title>
        <authorList>
            <person name="Chou S."/>
            <person name="Poskanzer K.E."/>
            <person name="Rollins M."/>
            <person name="Thuy-Boun P.S."/>
        </authorList>
    </citation>
    <scope>NUCLEOTIDE SEQUENCE [LARGE SCALE GENOMIC DNA]</scope>
    <source>
        <strain evidence="3">F_SG_1</strain>
        <tissue evidence="3">Salivary glands</tissue>
    </source>
</reference>
<dbReference type="SMART" id="SM01047">
    <property type="entry name" value="C1_4"/>
    <property type="match status" value="1"/>
</dbReference>
<dbReference type="Proteomes" id="UP001321473">
    <property type="component" value="Unassembled WGS sequence"/>
</dbReference>
<keyword evidence="1" id="KW-0479">Metal-binding</keyword>
<dbReference type="NCBIfam" id="TIGR00622">
    <property type="entry name" value="ssl1"/>
    <property type="match status" value="1"/>
</dbReference>
<dbReference type="PANTHER" id="PTHR12695:SF2">
    <property type="entry name" value="GENERAL TRANSCRIPTION FACTOR IIH SUBUNIT 2-RELATED"/>
    <property type="match status" value="1"/>
</dbReference>
<dbReference type="EMBL" id="JARKHS020020957">
    <property type="protein sequence ID" value="KAK8770549.1"/>
    <property type="molecule type" value="Genomic_DNA"/>
</dbReference>
<dbReference type="AlphaFoldDB" id="A0AAQ4E751"/>
<dbReference type="GO" id="GO:0005675">
    <property type="term" value="C:transcription factor TFIIH holo complex"/>
    <property type="evidence" value="ECO:0007669"/>
    <property type="project" value="TreeGrafter"/>
</dbReference>